<feature type="binding site" evidence="7 9">
    <location>
        <position position="12"/>
    </location>
    <ligand>
        <name>substrate</name>
    </ligand>
</feature>
<evidence type="ECO:0000256" key="1">
    <source>
        <dbReference type="ARBA" id="ARBA00002356"/>
    </source>
</evidence>
<feature type="binding site" evidence="7 9">
    <location>
        <position position="206"/>
    </location>
    <ligand>
        <name>substrate</name>
    </ligand>
</feature>
<evidence type="ECO:0000313" key="13">
    <source>
        <dbReference type="Proteomes" id="UP001165667"/>
    </source>
</evidence>
<evidence type="ECO:0000256" key="8">
    <source>
        <dbReference type="PIRSR" id="PIRSR614732-1"/>
    </source>
</evidence>
<feature type="binding site" evidence="7 9">
    <location>
        <position position="186"/>
    </location>
    <ligand>
        <name>substrate</name>
    </ligand>
</feature>
<feature type="active site" description="For OMPdecase activity" evidence="8">
    <location>
        <position position="66"/>
    </location>
</feature>
<dbReference type="SMART" id="SM00934">
    <property type="entry name" value="OMPdecase"/>
    <property type="match status" value="1"/>
</dbReference>
<evidence type="ECO:0000256" key="3">
    <source>
        <dbReference type="ARBA" id="ARBA00022793"/>
    </source>
</evidence>
<dbReference type="GO" id="GO:0005829">
    <property type="term" value="C:cytosol"/>
    <property type="evidence" value="ECO:0007669"/>
    <property type="project" value="TreeGrafter"/>
</dbReference>
<comment type="caution">
    <text evidence="12">The sequence shown here is derived from an EMBL/GenBank/DDBJ whole genome shotgun (WGS) entry which is preliminary data.</text>
</comment>
<dbReference type="GO" id="GO:0006207">
    <property type="term" value="P:'de novo' pyrimidine nucleobase biosynthetic process"/>
    <property type="evidence" value="ECO:0007669"/>
    <property type="project" value="InterPro"/>
</dbReference>
<organism evidence="12 13">
    <name type="scientific">Lichenifustis flavocetrariae</name>
    <dbReference type="NCBI Taxonomy" id="2949735"/>
    <lineage>
        <taxon>Bacteria</taxon>
        <taxon>Pseudomonadati</taxon>
        <taxon>Pseudomonadota</taxon>
        <taxon>Alphaproteobacteria</taxon>
        <taxon>Hyphomicrobiales</taxon>
        <taxon>Lichenihabitantaceae</taxon>
        <taxon>Lichenifustis</taxon>
    </lineage>
</organism>
<dbReference type="CDD" id="cd04725">
    <property type="entry name" value="OMP_decarboxylase_like"/>
    <property type="match status" value="1"/>
</dbReference>
<dbReference type="GO" id="GO:0004590">
    <property type="term" value="F:orotidine-5'-phosphate decarboxylase activity"/>
    <property type="evidence" value="ECO:0007669"/>
    <property type="project" value="UniProtKB-UniRule"/>
</dbReference>
<dbReference type="PANTHER" id="PTHR32119">
    <property type="entry name" value="OROTIDINE 5'-PHOSPHATE DECARBOXYLASE"/>
    <property type="match status" value="1"/>
</dbReference>
<feature type="binding site" evidence="7 9">
    <location>
        <position position="116"/>
    </location>
    <ligand>
        <name>substrate</name>
    </ligand>
</feature>
<comment type="similarity">
    <text evidence="7">Belongs to the OMP decarboxylase family. Type 1 subfamily.</text>
</comment>
<evidence type="ECO:0000256" key="9">
    <source>
        <dbReference type="PIRSR" id="PIRSR614732-2"/>
    </source>
</evidence>
<dbReference type="Pfam" id="PF00215">
    <property type="entry name" value="OMPdecase"/>
    <property type="match status" value="1"/>
</dbReference>
<keyword evidence="13" id="KW-1185">Reference proteome</keyword>
<keyword evidence="5 7" id="KW-0456">Lyase</keyword>
<dbReference type="PANTHER" id="PTHR32119:SF2">
    <property type="entry name" value="OROTIDINE 5'-PHOSPHATE DECARBOXYLASE"/>
    <property type="match status" value="1"/>
</dbReference>
<dbReference type="AlphaFoldDB" id="A0AA42CNN5"/>
<comment type="subunit">
    <text evidence="7">Homodimer.</text>
</comment>
<evidence type="ECO:0000256" key="5">
    <source>
        <dbReference type="ARBA" id="ARBA00023239"/>
    </source>
</evidence>
<evidence type="ECO:0000313" key="12">
    <source>
        <dbReference type="EMBL" id="MCW6509560.1"/>
    </source>
</evidence>
<reference evidence="12" key="1">
    <citation type="submission" date="2022-05" db="EMBL/GenBank/DDBJ databases">
        <authorList>
            <person name="Pankratov T."/>
        </authorList>
    </citation>
    <scope>NUCLEOTIDE SEQUENCE</scope>
    <source>
        <strain evidence="12">BP6-180914</strain>
    </source>
</reference>
<name>A0AA42CNN5_9HYPH</name>
<dbReference type="NCBIfam" id="TIGR01740">
    <property type="entry name" value="pyrF"/>
    <property type="match status" value="1"/>
</dbReference>
<comment type="catalytic activity">
    <reaction evidence="6 7 10">
        <text>orotidine 5'-phosphate + H(+) = UMP + CO2</text>
        <dbReference type="Rhea" id="RHEA:11596"/>
        <dbReference type="ChEBI" id="CHEBI:15378"/>
        <dbReference type="ChEBI" id="CHEBI:16526"/>
        <dbReference type="ChEBI" id="CHEBI:57538"/>
        <dbReference type="ChEBI" id="CHEBI:57865"/>
        <dbReference type="EC" id="4.1.1.23"/>
    </reaction>
</comment>
<gene>
    <name evidence="7 12" type="primary">pyrF</name>
    <name evidence="12" type="ORF">M8523_16185</name>
</gene>
<dbReference type="EMBL" id="JAMOIM010000010">
    <property type="protein sequence ID" value="MCW6509560.1"/>
    <property type="molecule type" value="Genomic_DNA"/>
</dbReference>
<dbReference type="InterPro" id="IPR018089">
    <property type="entry name" value="OMPdecase_AS"/>
</dbReference>
<dbReference type="Proteomes" id="UP001165667">
    <property type="component" value="Unassembled WGS sequence"/>
</dbReference>
<dbReference type="SUPFAM" id="SSF51366">
    <property type="entry name" value="Ribulose-phoshate binding barrel"/>
    <property type="match status" value="1"/>
</dbReference>
<comment type="pathway">
    <text evidence="2 7 10">Pyrimidine metabolism; UMP biosynthesis via de novo pathway; UMP from orotate: step 2/2.</text>
</comment>
<dbReference type="NCBIfam" id="NF001273">
    <property type="entry name" value="PRK00230.1"/>
    <property type="match status" value="1"/>
</dbReference>
<feature type="binding site" evidence="7">
    <location>
        <begin position="61"/>
        <end position="70"/>
    </location>
    <ligand>
        <name>substrate</name>
    </ligand>
</feature>
<keyword evidence="3 7" id="KW-0210">Decarboxylase</keyword>
<evidence type="ECO:0000259" key="11">
    <source>
        <dbReference type="SMART" id="SM00934"/>
    </source>
</evidence>
<dbReference type="InterPro" id="IPR047596">
    <property type="entry name" value="OMPdecase_bac"/>
</dbReference>
<dbReference type="InterPro" id="IPR001754">
    <property type="entry name" value="OMPdeCOase_dom"/>
</dbReference>
<evidence type="ECO:0000256" key="6">
    <source>
        <dbReference type="ARBA" id="ARBA00049157"/>
    </source>
</evidence>
<dbReference type="InterPro" id="IPR014732">
    <property type="entry name" value="OMPdecase"/>
</dbReference>
<evidence type="ECO:0000256" key="2">
    <source>
        <dbReference type="ARBA" id="ARBA00004861"/>
    </source>
</evidence>
<comment type="function">
    <text evidence="1 7">Catalyzes the decarboxylation of orotidine 5'-monophosphate (OMP) to uridine 5'-monophosphate (UMP).</text>
</comment>
<feature type="binding site" evidence="7 9">
    <location>
        <position position="34"/>
    </location>
    <ligand>
        <name>substrate</name>
    </ligand>
</feature>
<dbReference type="InterPro" id="IPR013785">
    <property type="entry name" value="Aldolase_TIM"/>
</dbReference>
<evidence type="ECO:0000256" key="7">
    <source>
        <dbReference type="HAMAP-Rule" id="MF_01200"/>
    </source>
</evidence>
<feature type="binding site" evidence="7 9">
    <location>
        <position position="177"/>
    </location>
    <ligand>
        <name>substrate</name>
    </ligand>
</feature>
<feature type="binding site" evidence="7 9">
    <location>
        <position position="207"/>
    </location>
    <ligand>
        <name>substrate</name>
    </ligand>
</feature>
<protein>
    <recommendedName>
        <fullName evidence="7">Orotidine 5'-phosphate decarboxylase</fullName>
        <ecNumber evidence="7">4.1.1.23</ecNumber>
    </recommendedName>
    <alternativeName>
        <fullName evidence="7">OMP decarboxylase</fullName>
        <shortName evidence="7">OMPDCase</shortName>
        <shortName evidence="7">OMPdecase</shortName>
    </alternativeName>
</protein>
<dbReference type="RefSeq" id="WP_282585930.1">
    <property type="nucleotide sequence ID" value="NZ_JAMOIM010000010.1"/>
</dbReference>
<sequence length="230" mass="23880">MARENRIIVALDLPNIAAAAAMVDRLGPAADFYKIGLELAYVGGLDLARELIADGKRVFLDLKLHDIPNTVTRATAQIAGLGATFLTVHAYPQTMAAALVGLGSSGLKLLGVTVLTSADDHDLATAGYTEGAAALVLRRARQARDLGLQGLVLSPLELAAVRPLVGPGMCLVTPGIRPAGAEKSDQKRTLTPEEAIAGGADYLVIGRPITGAADPRQAFEEMSEALAHVA</sequence>
<proteinExistence type="inferred from homology"/>
<dbReference type="GO" id="GO:0044205">
    <property type="term" value="P:'de novo' UMP biosynthetic process"/>
    <property type="evidence" value="ECO:0007669"/>
    <property type="project" value="UniProtKB-UniRule"/>
</dbReference>
<feature type="domain" description="Orotidine 5'-phosphate decarboxylase" evidence="11">
    <location>
        <begin position="6"/>
        <end position="222"/>
    </location>
</feature>
<accession>A0AA42CNN5</accession>
<feature type="active site" description="Proton donor" evidence="7">
    <location>
        <position position="63"/>
    </location>
</feature>
<dbReference type="PROSITE" id="PS00156">
    <property type="entry name" value="OMPDECASE"/>
    <property type="match status" value="1"/>
</dbReference>
<dbReference type="HAMAP" id="MF_01200_B">
    <property type="entry name" value="OMPdecase_type1_B"/>
    <property type="match status" value="1"/>
</dbReference>
<dbReference type="Gene3D" id="3.20.20.70">
    <property type="entry name" value="Aldolase class I"/>
    <property type="match status" value="1"/>
</dbReference>
<dbReference type="EC" id="4.1.1.23" evidence="7"/>
<feature type="active site" description="For OMPdecase activity" evidence="8">
    <location>
        <position position="63"/>
    </location>
</feature>
<evidence type="ECO:0000256" key="4">
    <source>
        <dbReference type="ARBA" id="ARBA00022975"/>
    </source>
</evidence>
<keyword evidence="4 7" id="KW-0665">Pyrimidine biosynthesis</keyword>
<evidence type="ECO:0000256" key="10">
    <source>
        <dbReference type="RuleBase" id="RU000512"/>
    </source>
</evidence>
<dbReference type="InterPro" id="IPR011060">
    <property type="entry name" value="RibuloseP-bd_barrel"/>
</dbReference>
<feature type="active site" description="For OMPdecase activity" evidence="8">
    <location>
        <position position="61"/>
    </location>
</feature>